<gene>
    <name evidence="2" type="ORF">ACFOOI_17325</name>
</gene>
<reference evidence="3" key="1">
    <citation type="journal article" date="2019" name="Int. J. Syst. Evol. Microbiol.">
        <title>The Global Catalogue of Microorganisms (GCM) 10K type strain sequencing project: providing services to taxonomists for standard genome sequencing and annotation.</title>
        <authorList>
            <consortium name="The Broad Institute Genomics Platform"/>
            <consortium name="The Broad Institute Genome Sequencing Center for Infectious Disease"/>
            <person name="Wu L."/>
            <person name="Ma J."/>
        </authorList>
    </citation>
    <scope>NUCLEOTIDE SEQUENCE [LARGE SCALE GENOMIC DNA]</scope>
    <source>
        <strain evidence="3">CECT 7956</strain>
    </source>
</reference>
<accession>A0ABV7Z1Q5</accession>
<name>A0ABV7Z1Q5_9BACT</name>
<keyword evidence="1" id="KW-0472">Membrane</keyword>
<sequence length="131" mass="14959">MNVVKQIGILFLTGLLFLKVVLIPILFINYEVRKDFITQNYCINKNRPELHCDGKCYLATQIKAVQQKEDNKAASETISKLFAFEIFYASSKPSNLLPVPEQIVETEKHIYKSSKKGINFSLAIYQPPKSC</sequence>
<comment type="caution">
    <text evidence="2">The sequence shown here is derived from an EMBL/GenBank/DDBJ whole genome shotgun (WGS) entry which is preliminary data.</text>
</comment>
<protein>
    <submittedName>
        <fullName evidence="2">Uncharacterized protein</fullName>
    </submittedName>
</protein>
<feature type="transmembrane region" description="Helical" evidence="1">
    <location>
        <begin position="6"/>
        <end position="28"/>
    </location>
</feature>
<evidence type="ECO:0000313" key="3">
    <source>
        <dbReference type="Proteomes" id="UP001595616"/>
    </source>
</evidence>
<evidence type="ECO:0000313" key="2">
    <source>
        <dbReference type="EMBL" id="MFC3812425.1"/>
    </source>
</evidence>
<keyword evidence="3" id="KW-1185">Reference proteome</keyword>
<dbReference type="EMBL" id="JBHRYQ010000001">
    <property type="protein sequence ID" value="MFC3812425.1"/>
    <property type="molecule type" value="Genomic_DNA"/>
</dbReference>
<evidence type="ECO:0000256" key="1">
    <source>
        <dbReference type="SAM" id="Phobius"/>
    </source>
</evidence>
<organism evidence="2 3">
    <name type="scientific">Lacihabitans lacunae</name>
    <dbReference type="NCBI Taxonomy" id="1028214"/>
    <lineage>
        <taxon>Bacteria</taxon>
        <taxon>Pseudomonadati</taxon>
        <taxon>Bacteroidota</taxon>
        <taxon>Cytophagia</taxon>
        <taxon>Cytophagales</taxon>
        <taxon>Leadbetterellaceae</taxon>
        <taxon>Lacihabitans</taxon>
    </lineage>
</organism>
<keyword evidence="1" id="KW-0812">Transmembrane</keyword>
<dbReference type="Proteomes" id="UP001595616">
    <property type="component" value="Unassembled WGS sequence"/>
</dbReference>
<dbReference type="RefSeq" id="WP_379839299.1">
    <property type="nucleotide sequence ID" value="NZ_JBHRYQ010000001.1"/>
</dbReference>
<keyword evidence="1" id="KW-1133">Transmembrane helix</keyword>
<proteinExistence type="predicted"/>